<dbReference type="Proteomes" id="UP001334084">
    <property type="component" value="Chromosome 10"/>
</dbReference>
<keyword evidence="3" id="KW-1185">Reference proteome</keyword>
<dbReference type="KEGG" id="vnx:VNE69_10168"/>
<name>A0AAX4JFQ1_9MICR</name>
<feature type="region of interest" description="Disordered" evidence="1">
    <location>
        <begin position="296"/>
        <end position="316"/>
    </location>
</feature>
<protein>
    <submittedName>
        <fullName evidence="2">SP-containing protein</fullName>
    </submittedName>
</protein>
<sequence>MLIFASILSIESSLNNSNHVLKRVLDPGNIHSYINEMNVYDDYDDILRLPDYHNDTKRVEHNIVSLNNTYNNFVSCPKSYPFIQKKLHYSQINWQAIHEATDVVFSGLVSNFSVRTLIRMVAYMSNVNPFIDLRSFFEKFITKFLMKKRTSRKLRPIGHLCEYLAYHSYDLVFDLSFYSSFKDKKEIEGLELVVSKFVDLEMDFNCPWHIIQLYNESMYANPHINSTENNTAKLSVSIQDNVNNSKNDAPIYIETEETQDLFRALIPPTKDYLTDESRSKIKRNVDSLDNVKSETTKNKDVIHNDSAESNHNGNNEHYLKEIFGNNIF</sequence>
<dbReference type="EMBL" id="CP142735">
    <property type="protein sequence ID" value="WUR04818.1"/>
    <property type="molecule type" value="Genomic_DNA"/>
</dbReference>
<feature type="compositionally biased region" description="Basic and acidic residues" evidence="1">
    <location>
        <begin position="296"/>
        <end position="308"/>
    </location>
</feature>
<gene>
    <name evidence="2" type="ORF">VNE69_10168</name>
</gene>
<proteinExistence type="predicted"/>
<dbReference type="RefSeq" id="XP_065330963.1">
    <property type="nucleotide sequence ID" value="XM_065474891.1"/>
</dbReference>
<reference evidence="2" key="1">
    <citation type="journal article" date="2024" name="BMC Genomics">
        <title>Functional annotation of a divergent genome using sequence and structure-based similarity.</title>
        <authorList>
            <person name="Svedberg D."/>
            <person name="Winiger R.R."/>
            <person name="Berg A."/>
            <person name="Sharma H."/>
            <person name="Tellgren-Roth C."/>
            <person name="Debrunner-Vossbrinck B.A."/>
            <person name="Vossbrinck C.R."/>
            <person name="Barandun J."/>
        </authorList>
    </citation>
    <scope>NUCLEOTIDE SEQUENCE</scope>
    <source>
        <strain evidence="2">Illinois isolate</strain>
    </source>
</reference>
<evidence type="ECO:0000313" key="2">
    <source>
        <dbReference type="EMBL" id="WUR04818.1"/>
    </source>
</evidence>
<evidence type="ECO:0000313" key="3">
    <source>
        <dbReference type="Proteomes" id="UP001334084"/>
    </source>
</evidence>
<accession>A0AAX4JFQ1</accession>
<dbReference type="GeneID" id="90542650"/>
<evidence type="ECO:0000256" key="1">
    <source>
        <dbReference type="SAM" id="MobiDB-lite"/>
    </source>
</evidence>
<organism evidence="2 3">
    <name type="scientific">Vairimorpha necatrix</name>
    <dbReference type="NCBI Taxonomy" id="6039"/>
    <lineage>
        <taxon>Eukaryota</taxon>
        <taxon>Fungi</taxon>
        <taxon>Fungi incertae sedis</taxon>
        <taxon>Microsporidia</taxon>
        <taxon>Nosematidae</taxon>
        <taxon>Vairimorpha</taxon>
    </lineage>
</organism>
<dbReference type="AlphaFoldDB" id="A0AAX4JFQ1"/>